<evidence type="ECO:0008006" key="2">
    <source>
        <dbReference type="Google" id="ProtNLM"/>
    </source>
</evidence>
<dbReference type="EMBL" id="UOFH01000036">
    <property type="protein sequence ID" value="VAW58782.1"/>
    <property type="molecule type" value="Genomic_DNA"/>
</dbReference>
<dbReference type="AlphaFoldDB" id="A0A3B0X5Q8"/>
<organism evidence="1">
    <name type="scientific">hydrothermal vent metagenome</name>
    <dbReference type="NCBI Taxonomy" id="652676"/>
    <lineage>
        <taxon>unclassified sequences</taxon>
        <taxon>metagenomes</taxon>
        <taxon>ecological metagenomes</taxon>
    </lineage>
</organism>
<proteinExistence type="predicted"/>
<sequence>MSNKLEQELQSAITNIPECVAAGYVDLSTGMLLAIRTVDSHPQEILEMLAAATSDMFQGSNVVAIENMFKKARGVEDNAHYFNEMIVNSENLIHLFLRCKENQEHVVVYVCRKSANLGMALTKARSSIPTLEAAI</sequence>
<evidence type="ECO:0000313" key="1">
    <source>
        <dbReference type="EMBL" id="VAW58782.1"/>
    </source>
</evidence>
<accession>A0A3B0X5Q8</accession>
<reference evidence="1" key="1">
    <citation type="submission" date="2018-06" db="EMBL/GenBank/DDBJ databases">
        <authorList>
            <person name="Zhirakovskaya E."/>
        </authorList>
    </citation>
    <scope>NUCLEOTIDE SEQUENCE</scope>
</reference>
<gene>
    <name evidence="1" type="ORF">MNBD_GAMMA08-1500</name>
</gene>
<protein>
    <recommendedName>
        <fullName evidence="2">Roadblock/LAMTOR2 domain-containing protein</fullName>
    </recommendedName>
</protein>
<name>A0A3B0X5Q8_9ZZZZ</name>